<dbReference type="Gene3D" id="3.30.70.930">
    <property type="match status" value="1"/>
</dbReference>
<comment type="caution">
    <text evidence="2">The sequence shown here is derived from an EMBL/GenBank/DDBJ whole genome shotgun (WGS) entry which is preliminary data.</text>
</comment>
<accession>A0A8J3BRT0</accession>
<dbReference type="SUPFAM" id="SSF89957">
    <property type="entry name" value="MTH1187/YkoF-like"/>
    <property type="match status" value="1"/>
</dbReference>
<protein>
    <recommendedName>
        <fullName evidence="1">Thiamine-binding protein domain-containing protein</fullName>
    </recommendedName>
</protein>
<feature type="domain" description="Thiamine-binding protein" evidence="1">
    <location>
        <begin position="5"/>
        <end position="74"/>
    </location>
</feature>
<evidence type="ECO:0000313" key="3">
    <source>
        <dbReference type="Proteomes" id="UP000612329"/>
    </source>
</evidence>
<dbReference type="InterPro" id="IPR029756">
    <property type="entry name" value="MTH1187/YkoF-like"/>
</dbReference>
<evidence type="ECO:0000259" key="1">
    <source>
        <dbReference type="Pfam" id="PF01910"/>
    </source>
</evidence>
<keyword evidence="3" id="KW-1185">Reference proteome</keyword>
<reference evidence="2" key="2">
    <citation type="submission" date="2020-09" db="EMBL/GenBank/DDBJ databases">
        <authorList>
            <person name="Sun Q."/>
            <person name="Ohkuma M."/>
        </authorList>
    </citation>
    <scope>NUCLEOTIDE SEQUENCE</scope>
    <source>
        <strain evidence="2">JCM 12862</strain>
    </source>
</reference>
<sequence length="86" mass="10064">MNISVDLTLSPLQDDYEKHVINFIKALRASKFTVFENPLSTQIYGDFDELMSFLNKEIKKSFQDVDISVLTMKIVKTDRSKYEPHF</sequence>
<proteinExistence type="predicted"/>
<evidence type="ECO:0000313" key="2">
    <source>
        <dbReference type="EMBL" id="GGK23238.1"/>
    </source>
</evidence>
<dbReference type="Proteomes" id="UP000612329">
    <property type="component" value="Unassembled WGS sequence"/>
</dbReference>
<dbReference type="Pfam" id="PF01910">
    <property type="entry name" value="Thiamine_BP"/>
    <property type="match status" value="1"/>
</dbReference>
<dbReference type="InterPro" id="IPR002767">
    <property type="entry name" value="Thiamine_BP"/>
</dbReference>
<dbReference type="RefSeq" id="WP_188651980.1">
    <property type="nucleotide sequence ID" value="NZ_BMNR01000003.1"/>
</dbReference>
<dbReference type="EMBL" id="BMNR01000003">
    <property type="protein sequence ID" value="GGK23238.1"/>
    <property type="molecule type" value="Genomic_DNA"/>
</dbReference>
<dbReference type="AlphaFoldDB" id="A0A8J3BRT0"/>
<name>A0A8J3BRT0_9FLAO</name>
<reference evidence="2" key="1">
    <citation type="journal article" date="2014" name="Int. J. Syst. Evol. Microbiol.">
        <title>Complete genome sequence of Corynebacterium casei LMG S-19264T (=DSM 44701T), isolated from a smear-ripened cheese.</title>
        <authorList>
            <consortium name="US DOE Joint Genome Institute (JGI-PGF)"/>
            <person name="Walter F."/>
            <person name="Albersmeier A."/>
            <person name="Kalinowski J."/>
            <person name="Ruckert C."/>
        </authorList>
    </citation>
    <scope>NUCLEOTIDE SEQUENCE</scope>
    <source>
        <strain evidence="2">JCM 12862</strain>
    </source>
</reference>
<organism evidence="2 3">
    <name type="scientific">Yeosuana aromativorans</name>
    <dbReference type="NCBI Taxonomy" id="288019"/>
    <lineage>
        <taxon>Bacteria</taxon>
        <taxon>Pseudomonadati</taxon>
        <taxon>Bacteroidota</taxon>
        <taxon>Flavobacteriia</taxon>
        <taxon>Flavobacteriales</taxon>
        <taxon>Flavobacteriaceae</taxon>
        <taxon>Yeosuana</taxon>
    </lineage>
</organism>
<gene>
    <name evidence="2" type="ORF">GCM10007962_16820</name>
</gene>